<evidence type="ECO:0000256" key="1">
    <source>
        <dbReference type="ARBA" id="ARBA00013134"/>
    </source>
</evidence>
<protein>
    <recommendedName>
        <fullName evidence="1">D-lactate dehydratase</fullName>
        <ecNumber evidence="1">4.2.1.130</ecNumber>
    </recommendedName>
</protein>
<keyword evidence="5" id="KW-1185">Reference proteome</keyword>
<dbReference type="CDD" id="cd03141">
    <property type="entry name" value="GATase1_Hsp31_like"/>
    <property type="match status" value="1"/>
</dbReference>
<dbReference type="Pfam" id="PF01965">
    <property type="entry name" value="DJ-1_PfpI"/>
    <property type="match status" value="1"/>
</dbReference>
<dbReference type="Gene3D" id="3.40.50.880">
    <property type="match status" value="1"/>
</dbReference>
<feature type="domain" description="DJ-1/PfpI" evidence="3">
    <location>
        <begin position="104"/>
        <end position="190"/>
    </location>
</feature>
<comment type="catalytic activity">
    <reaction evidence="2">
        <text>methylglyoxal + H2O = (R)-lactate + H(+)</text>
        <dbReference type="Rhea" id="RHEA:27754"/>
        <dbReference type="ChEBI" id="CHEBI:15377"/>
        <dbReference type="ChEBI" id="CHEBI:15378"/>
        <dbReference type="ChEBI" id="CHEBI:16004"/>
        <dbReference type="ChEBI" id="CHEBI:17158"/>
        <dbReference type="EC" id="4.2.1.130"/>
    </reaction>
</comment>
<dbReference type="GO" id="GO:0019172">
    <property type="term" value="F:glyoxalase III activity"/>
    <property type="evidence" value="ECO:0007669"/>
    <property type="project" value="UniProtKB-EC"/>
</dbReference>
<dbReference type="PANTHER" id="PTHR48094">
    <property type="entry name" value="PROTEIN/NUCLEIC ACID DEGLYCASE DJ-1-RELATED"/>
    <property type="match status" value="1"/>
</dbReference>
<gene>
    <name evidence="4" type="ORF">WOLCODRAFT_115577</name>
</gene>
<reference evidence="4 5" key="1">
    <citation type="journal article" date="2012" name="Science">
        <title>The Paleozoic origin of enzymatic lignin decomposition reconstructed from 31 fungal genomes.</title>
        <authorList>
            <person name="Floudas D."/>
            <person name="Binder M."/>
            <person name="Riley R."/>
            <person name="Barry K."/>
            <person name="Blanchette R.A."/>
            <person name="Henrissat B."/>
            <person name="Martinez A.T."/>
            <person name="Otillar R."/>
            <person name="Spatafora J.W."/>
            <person name="Yadav J.S."/>
            <person name="Aerts A."/>
            <person name="Benoit I."/>
            <person name="Boyd A."/>
            <person name="Carlson A."/>
            <person name="Copeland A."/>
            <person name="Coutinho P.M."/>
            <person name="de Vries R.P."/>
            <person name="Ferreira P."/>
            <person name="Findley K."/>
            <person name="Foster B."/>
            <person name="Gaskell J."/>
            <person name="Glotzer D."/>
            <person name="Gorecki P."/>
            <person name="Heitman J."/>
            <person name="Hesse C."/>
            <person name="Hori C."/>
            <person name="Igarashi K."/>
            <person name="Jurgens J.A."/>
            <person name="Kallen N."/>
            <person name="Kersten P."/>
            <person name="Kohler A."/>
            <person name="Kuees U."/>
            <person name="Kumar T.K.A."/>
            <person name="Kuo A."/>
            <person name="LaButti K."/>
            <person name="Larrondo L.F."/>
            <person name="Lindquist E."/>
            <person name="Ling A."/>
            <person name="Lombard V."/>
            <person name="Lucas S."/>
            <person name="Lundell T."/>
            <person name="Martin R."/>
            <person name="McLaughlin D.J."/>
            <person name="Morgenstern I."/>
            <person name="Morin E."/>
            <person name="Murat C."/>
            <person name="Nagy L.G."/>
            <person name="Nolan M."/>
            <person name="Ohm R.A."/>
            <person name="Patyshakuliyeva A."/>
            <person name="Rokas A."/>
            <person name="Ruiz-Duenas F.J."/>
            <person name="Sabat G."/>
            <person name="Salamov A."/>
            <person name="Samejima M."/>
            <person name="Schmutz J."/>
            <person name="Slot J.C."/>
            <person name="St John F."/>
            <person name="Stenlid J."/>
            <person name="Sun H."/>
            <person name="Sun S."/>
            <person name="Syed K."/>
            <person name="Tsang A."/>
            <person name="Wiebenga A."/>
            <person name="Young D."/>
            <person name="Pisabarro A."/>
            <person name="Eastwood D.C."/>
            <person name="Martin F."/>
            <person name="Cullen D."/>
            <person name="Grigoriev I.V."/>
            <person name="Hibbett D.S."/>
        </authorList>
    </citation>
    <scope>NUCLEOTIDE SEQUENCE [LARGE SCALE GENOMIC DNA]</scope>
    <source>
        <strain evidence="4 5">MD-104</strain>
    </source>
</reference>
<dbReference type="EMBL" id="KB467942">
    <property type="protein sequence ID" value="PCH38483.1"/>
    <property type="molecule type" value="Genomic_DNA"/>
</dbReference>
<evidence type="ECO:0000259" key="3">
    <source>
        <dbReference type="Pfam" id="PF01965"/>
    </source>
</evidence>
<dbReference type="OMA" id="YRMTVIS"/>
<accession>A0A2H3JFA5</accession>
<dbReference type="InterPro" id="IPR050325">
    <property type="entry name" value="Prot/Nucl_acid_deglycase"/>
</dbReference>
<proteinExistence type="predicted"/>
<dbReference type="InterPro" id="IPR029062">
    <property type="entry name" value="Class_I_gatase-like"/>
</dbReference>
<dbReference type="GO" id="GO:0005737">
    <property type="term" value="C:cytoplasm"/>
    <property type="evidence" value="ECO:0007669"/>
    <property type="project" value="TreeGrafter"/>
</dbReference>
<sequence length="249" mass="27066">MSAGKILIILSDADSYPVQKPDGSITNQETRFFLTELAKLLQKLLDFGYDVTFASPIGKRPSVDPLSESLLVYFGNWLQRRRENALIERMKSENNLTNPRSFTSFTEEELESYAGVFIPGGHAPIRDLGDNPELGRIPLHFHQRGKPTAAICHGPLALLSTKYALGSPGFAYQGYKLTSWSDAEESLVEKLQGGQIPKVESTLQAEGADMISTVGKKAGGITCDREVVSGANPMAAEGLGSRFVEMLGA</sequence>
<dbReference type="GO" id="GO:0019243">
    <property type="term" value="P:methylglyoxal catabolic process to D-lactate via S-lactoyl-glutathione"/>
    <property type="evidence" value="ECO:0007669"/>
    <property type="project" value="TreeGrafter"/>
</dbReference>
<dbReference type="Proteomes" id="UP000218811">
    <property type="component" value="Unassembled WGS sequence"/>
</dbReference>
<dbReference type="STRING" id="742152.A0A2H3JFA5"/>
<name>A0A2H3JFA5_WOLCO</name>
<organism evidence="4 5">
    <name type="scientific">Wolfiporia cocos (strain MD-104)</name>
    <name type="common">Brown rot fungus</name>
    <dbReference type="NCBI Taxonomy" id="742152"/>
    <lineage>
        <taxon>Eukaryota</taxon>
        <taxon>Fungi</taxon>
        <taxon>Dikarya</taxon>
        <taxon>Basidiomycota</taxon>
        <taxon>Agaricomycotina</taxon>
        <taxon>Agaricomycetes</taxon>
        <taxon>Polyporales</taxon>
        <taxon>Phaeolaceae</taxon>
        <taxon>Wolfiporia</taxon>
    </lineage>
</organism>
<evidence type="ECO:0000256" key="2">
    <source>
        <dbReference type="ARBA" id="ARBA00048082"/>
    </source>
</evidence>
<dbReference type="InterPro" id="IPR002818">
    <property type="entry name" value="DJ-1/PfpI"/>
</dbReference>
<dbReference type="OrthoDB" id="543156at2759"/>
<dbReference type="AlphaFoldDB" id="A0A2H3JFA5"/>
<evidence type="ECO:0000313" key="4">
    <source>
        <dbReference type="EMBL" id="PCH38483.1"/>
    </source>
</evidence>
<evidence type="ECO:0000313" key="5">
    <source>
        <dbReference type="Proteomes" id="UP000218811"/>
    </source>
</evidence>
<dbReference type="PANTHER" id="PTHR48094:SF22">
    <property type="entry name" value="DJ-1_PFPI DOMAIN-CONTAINING PROTEIN"/>
    <property type="match status" value="1"/>
</dbReference>
<dbReference type="EC" id="4.2.1.130" evidence="1"/>
<dbReference type="SUPFAM" id="SSF52317">
    <property type="entry name" value="Class I glutamine amidotransferase-like"/>
    <property type="match status" value="1"/>
</dbReference>